<dbReference type="Proteomes" id="UP000199758">
    <property type="component" value="Unassembled WGS sequence"/>
</dbReference>
<dbReference type="AlphaFoldDB" id="A0A1M5KK70"/>
<dbReference type="OrthoDB" id="4760165at2"/>
<dbReference type="PIRSF" id="PIRSF007580">
    <property type="entry name" value="UCP07580"/>
    <property type="match status" value="1"/>
</dbReference>
<organism evidence="1 2">
    <name type="scientific">Hydrocarboniphaga daqingensis</name>
    <dbReference type="NCBI Taxonomy" id="490188"/>
    <lineage>
        <taxon>Bacteria</taxon>
        <taxon>Pseudomonadati</taxon>
        <taxon>Pseudomonadota</taxon>
        <taxon>Gammaproteobacteria</taxon>
        <taxon>Nevskiales</taxon>
        <taxon>Nevskiaceae</taxon>
        <taxon>Hydrocarboniphaga</taxon>
    </lineage>
</organism>
<evidence type="ECO:0008006" key="3">
    <source>
        <dbReference type="Google" id="ProtNLM"/>
    </source>
</evidence>
<name>A0A1M5KK70_9GAMM</name>
<dbReference type="EMBL" id="FQWZ01000001">
    <property type="protein sequence ID" value="SHG53242.1"/>
    <property type="molecule type" value="Genomic_DNA"/>
</dbReference>
<dbReference type="RefSeq" id="WP_072893721.1">
    <property type="nucleotide sequence ID" value="NZ_FQWZ01000001.1"/>
</dbReference>
<sequence length="301" mass="34009">MNPSESLSRSAIVPRRIAFEFPDDIAPHWIPGEAELSQMINGASLVMPYLEPFLIRTIRQALPQLSDPGLVADAQAFMAQEGQHFRAHRRFNEVLKSKGYPELAQIEDAMTAAYARLDRLPLSRKLAYAAGFESMTIGLTQWLVGQRHRLFAGADSRIASFVLWHMVEETEHKTVAFDVYQAVQGGYWLRVLGVLHGSLDVMRFSRRAYHQLLRTDGLWNNLRSRLRLAWQLGRFLAHTTPSLLAAMVPGHNPRQVRDQPWTVEWLRRSIALGDAAPVPLIDTADPAMPVPFPMVEPSRVS</sequence>
<keyword evidence="2" id="KW-1185">Reference proteome</keyword>
<dbReference type="InterPro" id="IPR016516">
    <property type="entry name" value="UCP07580"/>
</dbReference>
<dbReference type="STRING" id="490188.SAMN04488068_0617"/>
<gene>
    <name evidence="1" type="ORF">SAMN04488068_0617</name>
</gene>
<accession>A0A1M5KK70</accession>
<proteinExistence type="predicted"/>
<dbReference type="PANTHER" id="PTHR39456:SF1">
    <property type="entry name" value="METAL-DEPENDENT HYDROLASE"/>
    <property type="match status" value="1"/>
</dbReference>
<evidence type="ECO:0000313" key="1">
    <source>
        <dbReference type="EMBL" id="SHG53242.1"/>
    </source>
</evidence>
<dbReference type="Pfam" id="PF10118">
    <property type="entry name" value="Metal_hydrol"/>
    <property type="match status" value="1"/>
</dbReference>
<dbReference type="PANTHER" id="PTHR39456">
    <property type="entry name" value="METAL-DEPENDENT HYDROLASE"/>
    <property type="match status" value="1"/>
</dbReference>
<protein>
    <recommendedName>
        <fullName evidence="3">Metal-dependent hydrolase</fullName>
    </recommendedName>
</protein>
<reference evidence="1 2" key="1">
    <citation type="submission" date="2016-11" db="EMBL/GenBank/DDBJ databases">
        <authorList>
            <person name="Jaros S."/>
            <person name="Januszkiewicz K."/>
            <person name="Wedrychowicz H."/>
        </authorList>
    </citation>
    <scope>NUCLEOTIDE SEQUENCE [LARGE SCALE GENOMIC DNA]</scope>
    <source>
        <strain evidence="1 2">CGMCC 1.7049</strain>
    </source>
</reference>
<evidence type="ECO:0000313" key="2">
    <source>
        <dbReference type="Proteomes" id="UP000199758"/>
    </source>
</evidence>